<evidence type="ECO:0000256" key="8">
    <source>
        <dbReference type="ARBA" id="ARBA00022741"/>
    </source>
</evidence>
<dbReference type="GO" id="GO:0004140">
    <property type="term" value="F:dephospho-CoA kinase activity"/>
    <property type="evidence" value="ECO:0007669"/>
    <property type="project" value="InterPro"/>
</dbReference>
<dbReference type="InterPro" id="IPR045340">
    <property type="entry name" value="DUF6533"/>
</dbReference>
<dbReference type="InterPro" id="IPR001279">
    <property type="entry name" value="Metallo-B-lactamas"/>
</dbReference>
<dbReference type="GO" id="GO:0019243">
    <property type="term" value="P:methylglyoxal catabolic process to D-lactate via S-lactoyl-glutathione"/>
    <property type="evidence" value="ECO:0007669"/>
    <property type="project" value="InterPro"/>
</dbReference>
<evidence type="ECO:0000313" key="16">
    <source>
        <dbReference type="Proteomes" id="UP000663843"/>
    </source>
</evidence>
<evidence type="ECO:0000256" key="13">
    <source>
        <dbReference type="SAM" id="Phobius"/>
    </source>
</evidence>
<dbReference type="HAMAP" id="MF_01374">
    <property type="entry name" value="Glyoxalase_2"/>
    <property type="match status" value="1"/>
</dbReference>
<comment type="catalytic activity">
    <reaction evidence="1">
        <text>an S-(2-hydroxyacyl)glutathione + H2O = a 2-hydroxy carboxylate + glutathione + H(+)</text>
        <dbReference type="Rhea" id="RHEA:21864"/>
        <dbReference type="ChEBI" id="CHEBI:15377"/>
        <dbReference type="ChEBI" id="CHEBI:15378"/>
        <dbReference type="ChEBI" id="CHEBI:57925"/>
        <dbReference type="ChEBI" id="CHEBI:58896"/>
        <dbReference type="ChEBI" id="CHEBI:71261"/>
        <dbReference type="EC" id="3.1.2.6"/>
    </reaction>
</comment>
<comment type="pathway">
    <text evidence="3">Secondary metabolite metabolism; methylglyoxal degradation; (R)-lactate from methylglyoxal: step 2/2.</text>
</comment>
<keyword evidence="10" id="KW-0862">Zinc</keyword>
<keyword evidence="13" id="KW-0472">Membrane</keyword>
<dbReference type="Proteomes" id="UP000663843">
    <property type="component" value="Unassembled WGS sequence"/>
</dbReference>
<dbReference type="GO" id="GO:0046872">
    <property type="term" value="F:metal ion binding"/>
    <property type="evidence" value="ECO:0007669"/>
    <property type="project" value="UniProtKB-KW"/>
</dbReference>
<dbReference type="InterPro" id="IPR035680">
    <property type="entry name" value="Clx_II_MBL"/>
</dbReference>
<name>A0A8H3DK12_9AGAM</name>
<dbReference type="GO" id="GO:0004416">
    <property type="term" value="F:hydroxyacylglutathione hydrolase activity"/>
    <property type="evidence" value="ECO:0007669"/>
    <property type="project" value="UniProtKB-EC"/>
</dbReference>
<evidence type="ECO:0000256" key="9">
    <source>
        <dbReference type="ARBA" id="ARBA00022801"/>
    </source>
</evidence>
<feature type="transmembrane region" description="Helical" evidence="13">
    <location>
        <begin position="607"/>
        <end position="627"/>
    </location>
</feature>
<feature type="transmembrane region" description="Helical" evidence="13">
    <location>
        <begin position="884"/>
        <end position="909"/>
    </location>
</feature>
<evidence type="ECO:0000256" key="6">
    <source>
        <dbReference type="ARBA" id="ARBA00011917"/>
    </source>
</evidence>
<keyword evidence="9" id="KW-0378">Hydrolase</keyword>
<dbReference type="Gene3D" id="3.60.15.10">
    <property type="entry name" value="Ribonuclease Z/Hydroxyacylglutathione hydrolase-like"/>
    <property type="match status" value="1"/>
</dbReference>
<keyword evidence="11" id="KW-0067">ATP-binding</keyword>
<dbReference type="EC" id="3.1.2.6" evidence="6"/>
<keyword evidence="8" id="KW-0547">Nucleotide-binding</keyword>
<sequence length="930" mass="103439">MRHIIRLGRPSAFNFSINYRNFHSTFKSTMRVVPVPVRSDNYAYLLIDDATNKAAAVDPFDVPKVKTQAEKEGVELTALITTHHHADHSGGNKEFHSVYPNAPVYGGSDSVPALTHTVKDGDTFSIGENIKVKCLATPCHTQDSICYYVQDTAKPEQKGVFTGDTLFLAGCGRFFEGTAPEMRKALSYLGTLPDETVVYNGHEYTKASLAFGAHIDPDAPGMNKLRKLVEEDITTGKSTIADEKQWNVFMRLDSAAVRAATKTEDDIDAMAKLLKLHTIADPPLELGTWKGCTQAVSGTFALGNNRMNPRGDAICMRLFGHEEHSGRPSFSRWIRDAHFSGERITGATRRDNISSAMFPDLRDMWHFWESDFVVLSRLSEVVLKLFKHPALVRAPPAGITHRHTPALYSPNSMADASLQRALHELEVAAEHVFISRCMGVAGFALLIYDHILTFPAEVDLVWKTEKRNAVTWLFFLNRYIVPIILAIDVYDKGGLASHLSTQFCQVWFVIEGYLNVLSFAAVHALVAMRVYAVWGRRKWVSILLWSSGTLYIVGTLSIISPGLFQILGIPPIIFEVIIFTLTIIKAIEHRHKNVKTPVAYTLYRDGFLYFVVIMICSIFPLIVWVAGPPTLVAMPKYFTQALVNIMGFRLVLNLRGLRGDRIMASSGGTSDDMNMEMSDIKDSRVVGLTGGIASGKSTVSSLLAAHDIPVIDADLLARQVVEPGTPGHAAICATFGTGILKEGSQDIDRKKLGEIIFNNEHKRKQLNAIVHPAVRKAMFWSVVRCWLRGERVCVLDIPLLIETGMWKQVGRVVVVYVSKELQMQRLMRRDSSDRAAAQSRVSSQLPLASKLEYADIVIDNSGSMADTDRQVASLVQRLHKETGWTWFLSWVVPPVGLALAGWCLAWRAIKRNKKTKKRPAVPNEGAIELQ</sequence>
<dbReference type="InterPro" id="IPR017782">
    <property type="entry name" value="Hydroxyacylglutathione_Hdrlase"/>
</dbReference>
<evidence type="ECO:0000259" key="14">
    <source>
        <dbReference type="SMART" id="SM00849"/>
    </source>
</evidence>
<dbReference type="FunFam" id="3.40.50.300:FF:000485">
    <property type="entry name" value="Dephospho-CoA kinase CAB5"/>
    <property type="match status" value="1"/>
</dbReference>
<evidence type="ECO:0000256" key="12">
    <source>
        <dbReference type="ARBA" id="ARBA00031044"/>
    </source>
</evidence>
<dbReference type="NCBIfam" id="TIGR03413">
    <property type="entry name" value="GSH_gloB"/>
    <property type="match status" value="1"/>
</dbReference>
<dbReference type="CDD" id="cd07723">
    <property type="entry name" value="hydroxyacylglutathione_hydrolase_MBL-fold"/>
    <property type="match status" value="1"/>
</dbReference>
<dbReference type="PANTHER" id="PTHR11935">
    <property type="entry name" value="BETA LACTAMASE DOMAIN"/>
    <property type="match status" value="1"/>
</dbReference>
<protein>
    <recommendedName>
        <fullName evidence="6">hydroxyacylglutathione hydrolase</fullName>
        <ecNumber evidence="6">3.1.2.6</ecNumber>
    </recommendedName>
    <alternativeName>
        <fullName evidence="12">Glyoxalase II</fullName>
    </alternativeName>
</protein>
<dbReference type="InterPro" id="IPR001977">
    <property type="entry name" value="Depp_CoAkinase"/>
</dbReference>
<dbReference type="InterPro" id="IPR027417">
    <property type="entry name" value="P-loop_NTPase"/>
</dbReference>
<evidence type="ECO:0000313" key="15">
    <source>
        <dbReference type="EMBL" id="CAE6524620.1"/>
    </source>
</evidence>
<comment type="similarity">
    <text evidence="4">Belongs to the metallo-beta-lactamase superfamily. Glyoxalase II family.</text>
</comment>
<dbReference type="SUPFAM" id="SSF56281">
    <property type="entry name" value="Metallo-hydrolase/oxidoreductase"/>
    <property type="match status" value="1"/>
</dbReference>
<dbReference type="PROSITE" id="PS51219">
    <property type="entry name" value="DPCK"/>
    <property type="match status" value="1"/>
</dbReference>
<proteinExistence type="inferred from homology"/>
<dbReference type="Pfam" id="PF00753">
    <property type="entry name" value="Lactamase_B"/>
    <property type="match status" value="1"/>
</dbReference>
<dbReference type="UniPathway" id="UPA00619">
    <property type="reaction ID" value="UER00676"/>
</dbReference>
<dbReference type="Pfam" id="PF20151">
    <property type="entry name" value="DUF6533"/>
    <property type="match status" value="1"/>
</dbReference>
<evidence type="ECO:0000256" key="3">
    <source>
        <dbReference type="ARBA" id="ARBA00004963"/>
    </source>
</evidence>
<feature type="transmembrane region" description="Helical" evidence="13">
    <location>
        <begin position="566"/>
        <end position="587"/>
    </location>
</feature>
<reference evidence="15" key="1">
    <citation type="submission" date="2021-01" db="EMBL/GenBank/DDBJ databases">
        <authorList>
            <person name="Kaushik A."/>
        </authorList>
    </citation>
    <scope>NUCLEOTIDE SEQUENCE</scope>
    <source>
        <strain evidence="15">AG2-2IIIB</strain>
    </source>
</reference>
<dbReference type="SMART" id="SM00849">
    <property type="entry name" value="Lactamase_B"/>
    <property type="match status" value="1"/>
</dbReference>
<dbReference type="HAMAP" id="MF_00376">
    <property type="entry name" value="Dephospho_CoA_kinase"/>
    <property type="match status" value="1"/>
</dbReference>
<dbReference type="Gene3D" id="3.40.50.300">
    <property type="entry name" value="P-loop containing nucleotide triphosphate hydrolases"/>
    <property type="match status" value="1"/>
</dbReference>
<feature type="transmembrane region" description="Helical" evidence="13">
    <location>
        <begin position="507"/>
        <end position="527"/>
    </location>
</feature>
<organism evidence="15 16">
    <name type="scientific">Rhizoctonia solani</name>
    <dbReference type="NCBI Taxonomy" id="456999"/>
    <lineage>
        <taxon>Eukaryota</taxon>
        <taxon>Fungi</taxon>
        <taxon>Dikarya</taxon>
        <taxon>Basidiomycota</taxon>
        <taxon>Agaricomycotina</taxon>
        <taxon>Agaricomycetes</taxon>
        <taxon>Cantharellales</taxon>
        <taxon>Ceratobasidiaceae</taxon>
        <taxon>Rhizoctonia</taxon>
    </lineage>
</organism>
<dbReference type="NCBIfam" id="TIGR00152">
    <property type="entry name" value="dephospho-CoA kinase"/>
    <property type="match status" value="1"/>
</dbReference>
<evidence type="ECO:0000256" key="1">
    <source>
        <dbReference type="ARBA" id="ARBA00001623"/>
    </source>
</evidence>
<keyword evidence="13" id="KW-0812">Transmembrane</keyword>
<evidence type="ECO:0000256" key="7">
    <source>
        <dbReference type="ARBA" id="ARBA00022723"/>
    </source>
</evidence>
<evidence type="ECO:0000256" key="4">
    <source>
        <dbReference type="ARBA" id="ARBA00006759"/>
    </source>
</evidence>
<evidence type="ECO:0000256" key="5">
    <source>
        <dbReference type="ARBA" id="ARBA00009018"/>
    </source>
</evidence>
<dbReference type="SUPFAM" id="SSF52540">
    <property type="entry name" value="P-loop containing nucleoside triphosphate hydrolases"/>
    <property type="match status" value="1"/>
</dbReference>
<evidence type="ECO:0000256" key="2">
    <source>
        <dbReference type="ARBA" id="ARBA00001947"/>
    </source>
</evidence>
<dbReference type="AlphaFoldDB" id="A0A8H3DK12"/>
<dbReference type="GO" id="GO:0015937">
    <property type="term" value="P:coenzyme A biosynthetic process"/>
    <property type="evidence" value="ECO:0007669"/>
    <property type="project" value="InterPro"/>
</dbReference>
<feature type="domain" description="Metallo-beta-lactamase" evidence="14">
    <location>
        <begin position="40"/>
        <end position="202"/>
    </location>
</feature>
<feature type="transmembrane region" description="Helical" evidence="13">
    <location>
        <begin position="539"/>
        <end position="560"/>
    </location>
</feature>
<feature type="transmembrane region" description="Helical" evidence="13">
    <location>
        <begin position="469"/>
        <end position="487"/>
    </location>
</feature>
<dbReference type="GO" id="GO:0005737">
    <property type="term" value="C:cytoplasm"/>
    <property type="evidence" value="ECO:0007669"/>
    <property type="project" value="UniProtKB-ARBA"/>
</dbReference>
<dbReference type="InterPro" id="IPR036866">
    <property type="entry name" value="RibonucZ/Hydroxyglut_hydro"/>
</dbReference>
<dbReference type="CDD" id="cd02022">
    <property type="entry name" value="DPCK"/>
    <property type="match status" value="1"/>
</dbReference>
<comment type="similarity">
    <text evidence="5">Belongs to the CoaE family.</text>
</comment>
<dbReference type="PANTHER" id="PTHR11935:SF94">
    <property type="entry name" value="TENZING NORGAY, ISOFORM C"/>
    <property type="match status" value="1"/>
</dbReference>
<comment type="caution">
    <text evidence="15">The sequence shown here is derived from an EMBL/GenBank/DDBJ whole genome shotgun (WGS) entry which is preliminary data.</text>
</comment>
<dbReference type="Pfam" id="PF01121">
    <property type="entry name" value="CoaE"/>
    <property type="match status" value="1"/>
</dbReference>
<dbReference type="GO" id="GO:0005524">
    <property type="term" value="F:ATP binding"/>
    <property type="evidence" value="ECO:0007669"/>
    <property type="project" value="UniProtKB-KW"/>
</dbReference>
<keyword evidence="7" id="KW-0479">Metal-binding</keyword>
<accession>A0A8H3DK12</accession>
<dbReference type="InterPro" id="IPR032282">
    <property type="entry name" value="HAGH_C"/>
</dbReference>
<evidence type="ECO:0000256" key="10">
    <source>
        <dbReference type="ARBA" id="ARBA00022833"/>
    </source>
</evidence>
<dbReference type="EMBL" id="CAJMWT010007337">
    <property type="protein sequence ID" value="CAE6524620.1"/>
    <property type="molecule type" value="Genomic_DNA"/>
</dbReference>
<keyword evidence="13" id="KW-1133">Transmembrane helix</keyword>
<evidence type="ECO:0000256" key="11">
    <source>
        <dbReference type="ARBA" id="ARBA00022840"/>
    </source>
</evidence>
<comment type="cofactor">
    <cofactor evidence="2">
        <name>Zn(2+)</name>
        <dbReference type="ChEBI" id="CHEBI:29105"/>
    </cofactor>
</comment>
<gene>
    <name evidence="15" type="ORF">RDB_LOCUS170121</name>
</gene>
<dbReference type="Pfam" id="PF16123">
    <property type="entry name" value="HAGH_C"/>
    <property type="match status" value="1"/>
</dbReference>